<evidence type="ECO:0000256" key="1">
    <source>
        <dbReference type="SAM" id="Phobius"/>
    </source>
</evidence>
<accession>A0A0J1FQN0</accession>
<evidence type="ECO:0000313" key="3">
    <source>
        <dbReference type="Proteomes" id="UP000036356"/>
    </source>
</evidence>
<evidence type="ECO:0000313" key="2">
    <source>
        <dbReference type="EMBL" id="KLU65804.1"/>
    </source>
</evidence>
<name>A0A0J1FQN0_9FIRM</name>
<keyword evidence="3" id="KW-1185">Reference proteome</keyword>
<dbReference type="PATRIC" id="fig|476652.3.peg.2536"/>
<organism evidence="2 3">
    <name type="scientific">Desulfosporosinus acididurans</name>
    <dbReference type="NCBI Taxonomy" id="476652"/>
    <lineage>
        <taxon>Bacteria</taxon>
        <taxon>Bacillati</taxon>
        <taxon>Bacillota</taxon>
        <taxon>Clostridia</taxon>
        <taxon>Eubacteriales</taxon>
        <taxon>Desulfitobacteriaceae</taxon>
        <taxon>Desulfosporosinus</taxon>
    </lineage>
</organism>
<keyword evidence="1" id="KW-1133">Transmembrane helix</keyword>
<sequence length="56" mass="6357">MFLFPAFISPLEFGIISPIVVIPVALIIVVVWYVRKLNSIDKTLKEILKVITSRQS</sequence>
<feature type="transmembrane region" description="Helical" evidence="1">
    <location>
        <begin position="15"/>
        <end position="34"/>
    </location>
</feature>
<proteinExistence type="predicted"/>
<comment type="caution">
    <text evidence="2">The sequence shown here is derived from an EMBL/GenBank/DDBJ whole genome shotgun (WGS) entry which is preliminary data.</text>
</comment>
<dbReference type="Proteomes" id="UP000036356">
    <property type="component" value="Unassembled WGS sequence"/>
</dbReference>
<protein>
    <submittedName>
        <fullName evidence="2">Uncharacterized protein</fullName>
    </submittedName>
</protein>
<keyword evidence="1" id="KW-0472">Membrane</keyword>
<dbReference type="AlphaFoldDB" id="A0A0J1FQN0"/>
<gene>
    <name evidence="2" type="ORF">DEAC_c24340</name>
</gene>
<reference evidence="2 3" key="1">
    <citation type="submission" date="2015-06" db="EMBL/GenBank/DDBJ databases">
        <title>Draft genome of the moderately acidophilic sulfate reducer Candidatus Desulfosporosinus acididurans strain M1.</title>
        <authorList>
            <person name="Poehlein A."/>
            <person name="Petzsch P."/>
            <person name="Johnson B.D."/>
            <person name="Schloemann M."/>
            <person name="Daniel R."/>
            <person name="Muehling M."/>
        </authorList>
    </citation>
    <scope>NUCLEOTIDE SEQUENCE [LARGE SCALE GENOMIC DNA]</scope>
    <source>
        <strain evidence="2 3">M1</strain>
    </source>
</reference>
<dbReference type="EMBL" id="LDZY01000007">
    <property type="protein sequence ID" value="KLU65804.1"/>
    <property type="molecule type" value="Genomic_DNA"/>
</dbReference>
<keyword evidence="1" id="KW-0812">Transmembrane</keyword>